<keyword evidence="3" id="KW-0546">Nucleotide metabolism</keyword>
<comment type="subcellular location">
    <subcellularLocation>
        <location evidence="3">Cytoplasm</location>
    </subcellularLocation>
</comment>
<name>A0A1W2A895_9FIRM</name>
<dbReference type="STRING" id="1122930.SAMN02745168_1604"/>
<dbReference type="InterPro" id="IPR003697">
    <property type="entry name" value="Maf-like"/>
</dbReference>
<dbReference type="PANTHER" id="PTHR43213">
    <property type="entry name" value="BIFUNCTIONAL DTTP/UTP PYROPHOSPHATASE/METHYLTRANSFERASE PROTEIN-RELATED"/>
    <property type="match status" value="1"/>
</dbReference>
<feature type="active site" description="Proton acceptor" evidence="3">
    <location>
        <position position="64"/>
    </location>
</feature>
<dbReference type="Pfam" id="PF02545">
    <property type="entry name" value="Maf"/>
    <property type="match status" value="1"/>
</dbReference>
<dbReference type="PANTHER" id="PTHR43213:SF5">
    <property type="entry name" value="BIFUNCTIONAL DTTP_UTP PYROPHOSPHATASE_METHYLTRANSFERASE PROTEIN-RELATED"/>
    <property type="match status" value="1"/>
</dbReference>
<comment type="catalytic activity">
    <reaction evidence="3">
        <text>dTTP + H2O = dTMP + diphosphate + H(+)</text>
        <dbReference type="Rhea" id="RHEA:28534"/>
        <dbReference type="ChEBI" id="CHEBI:15377"/>
        <dbReference type="ChEBI" id="CHEBI:15378"/>
        <dbReference type="ChEBI" id="CHEBI:33019"/>
        <dbReference type="ChEBI" id="CHEBI:37568"/>
        <dbReference type="ChEBI" id="CHEBI:63528"/>
        <dbReference type="EC" id="3.6.1.9"/>
    </reaction>
</comment>
<evidence type="ECO:0000256" key="3">
    <source>
        <dbReference type="HAMAP-Rule" id="MF_00528"/>
    </source>
</evidence>
<sequence>MASASPRRSELLMKMGLSGFRIAPPDIEEKLEERETPEEAVRRLSREKAAAAEAGSDDVVIAADTMVCCEDIRLGKPKDGPEAFRMLRLLSGRRHQVYTAVTVAAGGEMLTETERTDVYFRKIEDCEIEAYIRTGEPMDKAGAYAAQGLGAVFVERIEGDFFNVMGLPVCRLSKMLRRVGIDVLHCG</sequence>
<dbReference type="GO" id="GO:0009117">
    <property type="term" value="P:nucleotide metabolic process"/>
    <property type="evidence" value="ECO:0007669"/>
    <property type="project" value="UniProtKB-KW"/>
</dbReference>
<comment type="similarity">
    <text evidence="3">Belongs to the Maf family. YhdE subfamily.</text>
</comment>
<dbReference type="PIRSF" id="PIRSF006305">
    <property type="entry name" value="Maf"/>
    <property type="match status" value="1"/>
</dbReference>
<feature type="site" description="Important for substrate specificity" evidence="3">
    <location>
        <position position="65"/>
    </location>
</feature>
<dbReference type="GO" id="GO:0036218">
    <property type="term" value="F:dTTP diphosphatase activity"/>
    <property type="evidence" value="ECO:0007669"/>
    <property type="project" value="RHEA"/>
</dbReference>
<dbReference type="SUPFAM" id="SSF52972">
    <property type="entry name" value="ITPase-like"/>
    <property type="match status" value="1"/>
</dbReference>
<evidence type="ECO:0000256" key="1">
    <source>
        <dbReference type="ARBA" id="ARBA00001968"/>
    </source>
</evidence>
<dbReference type="RefSeq" id="WP_341456018.1">
    <property type="nucleotide sequence ID" value="NZ_FWXW01000003.1"/>
</dbReference>
<protein>
    <recommendedName>
        <fullName evidence="3">dTTP/UTP pyrophosphatase</fullName>
        <shortName evidence="3">dTTPase/UTPase</shortName>
        <ecNumber evidence="3">3.6.1.9</ecNumber>
    </recommendedName>
    <alternativeName>
        <fullName evidence="3">Nucleoside triphosphate pyrophosphatase</fullName>
    </alternativeName>
    <alternativeName>
        <fullName evidence="3">Nucleotide pyrophosphatase</fullName>
        <shortName evidence="3">Nucleotide PPase</shortName>
    </alternativeName>
</protein>
<reference evidence="4 5" key="1">
    <citation type="submission" date="2017-04" db="EMBL/GenBank/DDBJ databases">
        <authorList>
            <person name="Afonso C.L."/>
            <person name="Miller P.J."/>
            <person name="Scott M.A."/>
            <person name="Spackman E."/>
            <person name="Goraichik I."/>
            <person name="Dimitrov K.M."/>
            <person name="Suarez D.L."/>
            <person name="Swayne D.E."/>
        </authorList>
    </citation>
    <scope>NUCLEOTIDE SEQUENCE [LARGE SCALE GENOMIC DNA]</scope>
    <source>
        <strain evidence="4 5">DSM 12816</strain>
    </source>
</reference>
<keyword evidence="2 3" id="KW-0378">Hydrolase</keyword>
<dbReference type="Gene3D" id="3.90.950.10">
    <property type="match status" value="1"/>
</dbReference>
<feature type="site" description="Important for substrate specificity" evidence="3">
    <location>
        <position position="7"/>
    </location>
</feature>
<proteinExistence type="inferred from homology"/>
<comment type="caution">
    <text evidence="3">Lacks conserved residue(s) required for the propagation of feature annotation.</text>
</comment>
<dbReference type="EC" id="3.6.1.9" evidence="3"/>
<evidence type="ECO:0000256" key="2">
    <source>
        <dbReference type="ARBA" id="ARBA00022801"/>
    </source>
</evidence>
<keyword evidence="5" id="KW-1185">Reference proteome</keyword>
<feature type="site" description="Important for substrate specificity" evidence="3">
    <location>
        <position position="147"/>
    </location>
</feature>
<dbReference type="NCBIfam" id="TIGR00172">
    <property type="entry name" value="maf"/>
    <property type="match status" value="1"/>
</dbReference>
<comment type="function">
    <text evidence="3">Nucleoside triphosphate pyrophosphatase that hydrolyzes dTTP and UTP. May have a dual role in cell division arrest and in preventing the incorporation of modified nucleotides into cellular nucleic acids.</text>
</comment>
<evidence type="ECO:0000313" key="5">
    <source>
        <dbReference type="Proteomes" id="UP000192790"/>
    </source>
</evidence>
<dbReference type="Proteomes" id="UP000192790">
    <property type="component" value="Unassembled WGS sequence"/>
</dbReference>
<comment type="cofactor">
    <cofactor evidence="1 3">
        <name>a divalent metal cation</name>
        <dbReference type="ChEBI" id="CHEBI:60240"/>
    </cofactor>
</comment>
<gene>
    <name evidence="4" type="ORF">SAMN02745168_1604</name>
</gene>
<dbReference type="EMBL" id="FWXW01000003">
    <property type="protein sequence ID" value="SMC56866.1"/>
    <property type="molecule type" value="Genomic_DNA"/>
</dbReference>
<dbReference type="CDD" id="cd00555">
    <property type="entry name" value="Maf"/>
    <property type="match status" value="1"/>
</dbReference>
<dbReference type="GO" id="GO:0036221">
    <property type="term" value="F:UTP diphosphatase activity"/>
    <property type="evidence" value="ECO:0007669"/>
    <property type="project" value="RHEA"/>
</dbReference>
<dbReference type="AlphaFoldDB" id="A0A1W2A895"/>
<dbReference type="InterPro" id="IPR029001">
    <property type="entry name" value="ITPase-like_fam"/>
</dbReference>
<evidence type="ECO:0000313" key="4">
    <source>
        <dbReference type="EMBL" id="SMC56866.1"/>
    </source>
</evidence>
<accession>A0A1W2A895</accession>
<comment type="catalytic activity">
    <reaction evidence="3">
        <text>UTP + H2O = UMP + diphosphate + H(+)</text>
        <dbReference type="Rhea" id="RHEA:29395"/>
        <dbReference type="ChEBI" id="CHEBI:15377"/>
        <dbReference type="ChEBI" id="CHEBI:15378"/>
        <dbReference type="ChEBI" id="CHEBI:33019"/>
        <dbReference type="ChEBI" id="CHEBI:46398"/>
        <dbReference type="ChEBI" id="CHEBI:57865"/>
        <dbReference type="EC" id="3.6.1.9"/>
    </reaction>
</comment>
<dbReference type="HAMAP" id="MF_00528">
    <property type="entry name" value="Maf"/>
    <property type="match status" value="1"/>
</dbReference>
<dbReference type="GO" id="GO:0005737">
    <property type="term" value="C:cytoplasm"/>
    <property type="evidence" value="ECO:0007669"/>
    <property type="project" value="UniProtKB-SubCell"/>
</dbReference>
<keyword evidence="3" id="KW-0963">Cytoplasm</keyword>
<organism evidence="4 5">
    <name type="scientific">Papillibacter cinnamivorans DSM 12816</name>
    <dbReference type="NCBI Taxonomy" id="1122930"/>
    <lineage>
        <taxon>Bacteria</taxon>
        <taxon>Bacillati</taxon>
        <taxon>Bacillota</taxon>
        <taxon>Clostridia</taxon>
        <taxon>Eubacteriales</taxon>
        <taxon>Oscillospiraceae</taxon>
        <taxon>Papillibacter</taxon>
    </lineage>
</organism>